<evidence type="ECO:0000256" key="1">
    <source>
        <dbReference type="SAM" id="Phobius"/>
    </source>
</evidence>
<evidence type="ECO:0000313" key="3">
    <source>
        <dbReference type="EMBL" id="SFV25776.1"/>
    </source>
</evidence>
<proteinExistence type="predicted"/>
<keyword evidence="1" id="KW-0472">Membrane</keyword>
<keyword evidence="4" id="KW-1185">Reference proteome</keyword>
<name>A0A1I7MTV2_9HYPH</name>
<dbReference type="AlphaFoldDB" id="A0A1I7MTV2"/>
<dbReference type="Proteomes" id="UP000199423">
    <property type="component" value="Unassembled WGS sequence"/>
</dbReference>
<accession>A0A1I7MTV2</accession>
<dbReference type="EMBL" id="FPCH01000001">
    <property type="protein sequence ID" value="SFV25776.1"/>
    <property type="molecule type" value="Genomic_DNA"/>
</dbReference>
<reference evidence="4" key="1">
    <citation type="submission" date="2016-10" db="EMBL/GenBank/DDBJ databases">
        <authorList>
            <person name="Varghese N."/>
            <person name="Submissions S."/>
        </authorList>
    </citation>
    <scope>NUCLEOTIDE SEQUENCE [LARGE SCALE GENOMIC DNA]</scope>
    <source>
        <strain evidence="4">DSM 1565</strain>
    </source>
</reference>
<gene>
    <name evidence="3" type="ORF">SAMN04488557_0117</name>
</gene>
<dbReference type="OrthoDB" id="5679025at2"/>
<evidence type="ECO:0000313" key="4">
    <source>
        <dbReference type="Proteomes" id="UP000199423"/>
    </source>
</evidence>
<dbReference type="InterPro" id="IPR024402">
    <property type="entry name" value="DUF2726"/>
</dbReference>
<sequence>MDEFLNRLPLDSFMEAPAAPRLVAIAVFFVILTCFWRGLTFKSRRRPWKSWPAANDIETRISDPVWQMQFVSAVEFEPQPLLNKREFQVLLLLEAVSRELNSGFRVMAQTSLGEILRPKSMWRQTDADLAYRSINSKRSDFVIVDRYGIVVLAVEYQGHGHYQGSAVQRDAVKREAFRSANVAFLEVPADFQKAEVRRVVRQILERSKSAEPRRRQKTAD</sequence>
<feature type="domain" description="DUF2726" evidence="2">
    <location>
        <begin position="79"/>
        <end position="203"/>
    </location>
</feature>
<protein>
    <recommendedName>
        <fullName evidence="2">DUF2726 domain-containing protein</fullName>
    </recommendedName>
</protein>
<keyword evidence="1" id="KW-0812">Transmembrane</keyword>
<dbReference type="RefSeq" id="WP_092862734.1">
    <property type="nucleotide sequence ID" value="NZ_FPCH01000001.1"/>
</dbReference>
<keyword evidence="1" id="KW-1133">Transmembrane helix</keyword>
<feature type="transmembrane region" description="Helical" evidence="1">
    <location>
        <begin position="20"/>
        <end position="39"/>
    </location>
</feature>
<evidence type="ECO:0000259" key="2">
    <source>
        <dbReference type="Pfam" id="PF10881"/>
    </source>
</evidence>
<organism evidence="3 4">
    <name type="scientific">Hyphomicrobium facile</name>
    <dbReference type="NCBI Taxonomy" id="51670"/>
    <lineage>
        <taxon>Bacteria</taxon>
        <taxon>Pseudomonadati</taxon>
        <taxon>Pseudomonadota</taxon>
        <taxon>Alphaproteobacteria</taxon>
        <taxon>Hyphomicrobiales</taxon>
        <taxon>Hyphomicrobiaceae</taxon>
        <taxon>Hyphomicrobium</taxon>
    </lineage>
</organism>
<dbReference type="STRING" id="51670.SAMN04488557_0117"/>
<dbReference type="Pfam" id="PF10881">
    <property type="entry name" value="DUF2726"/>
    <property type="match status" value="1"/>
</dbReference>